<dbReference type="GeneID" id="14871191"/>
<evidence type="ECO:0000313" key="2">
    <source>
        <dbReference type="EMBL" id="EGG19040.1"/>
    </source>
</evidence>
<dbReference type="AlphaFoldDB" id="F4PZ11"/>
<dbReference type="OrthoDB" id="20078at2759"/>
<accession>F4PZ11</accession>
<keyword evidence="3" id="KW-1185">Reference proteome</keyword>
<evidence type="ECO:0000313" key="3">
    <source>
        <dbReference type="Proteomes" id="UP000007797"/>
    </source>
</evidence>
<gene>
    <name evidence="2" type="ORF">DFA_02283</name>
</gene>
<feature type="compositionally biased region" description="Basic and acidic residues" evidence="1">
    <location>
        <begin position="30"/>
        <end position="43"/>
    </location>
</feature>
<evidence type="ECO:0000256" key="1">
    <source>
        <dbReference type="SAM" id="MobiDB-lite"/>
    </source>
</evidence>
<organism evidence="2 3">
    <name type="scientific">Cavenderia fasciculata</name>
    <name type="common">Slime mold</name>
    <name type="synonym">Dictyostelium fasciculatum</name>
    <dbReference type="NCBI Taxonomy" id="261658"/>
    <lineage>
        <taxon>Eukaryota</taxon>
        <taxon>Amoebozoa</taxon>
        <taxon>Evosea</taxon>
        <taxon>Eumycetozoa</taxon>
        <taxon>Dictyostelia</taxon>
        <taxon>Acytosteliales</taxon>
        <taxon>Cavenderiaceae</taxon>
        <taxon>Cavenderia</taxon>
    </lineage>
</organism>
<name>F4PZ11_CACFS</name>
<proteinExistence type="predicted"/>
<feature type="compositionally biased region" description="Basic and acidic residues" evidence="1">
    <location>
        <begin position="1"/>
        <end position="20"/>
    </location>
</feature>
<sequence length="204" mass="23841">MNFKRDRNEYEKPDIKRTEESNAYPNQMKIDGDDQHQNDKEDNSNNDNIITRTPLKSKKKDNIDDDDDHNLLVVDQTIILTIRPFDVNLENTMTLMYKSSLKAFSNKNISNHQSDDRSNPNNIPKDHYENARTNQCNICSHRDLVVGCSSCTHDHCIECAHQCDDCRDVFCSLCCVTKYDKIDNIDYCIDCHFKRKQQSKENNK</sequence>
<reference evidence="3" key="1">
    <citation type="journal article" date="2011" name="Genome Res.">
        <title>Phylogeny-wide analysis of social amoeba genomes highlights ancient origins for complex intercellular communication.</title>
        <authorList>
            <person name="Heidel A.J."/>
            <person name="Lawal H.M."/>
            <person name="Felder M."/>
            <person name="Schilde C."/>
            <person name="Helps N.R."/>
            <person name="Tunggal B."/>
            <person name="Rivero F."/>
            <person name="John U."/>
            <person name="Schleicher M."/>
            <person name="Eichinger L."/>
            <person name="Platzer M."/>
            <person name="Noegel A.A."/>
            <person name="Schaap P."/>
            <person name="Gloeckner G."/>
        </authorList>
    </citation>
    <scope>NUCLEOTIDE SEQUENCE [LARGE SCALE GENOMIC DNA]</scope>
    <source>
        <strain evidence="3">SH3</strain>
    </source>
</reference>
<dbReference type="Proteomes" id="UP000007797">
    <property type="component" value="Unassembled WGS sequence"/>
</dbReference>
<dbReference type="KEGG" id="dfa:DFA_02283"/>
<dbReference type="EMBL" id="GL883016">
    <property type="protein sequence ID" value="EGG19040.1"/>
    <property type="molecule type" value="Genomic_DNA"/>
</dbReference>
<feature type="region of interest" description="Disordered" evidence="1">
    <location>
        <begin position="1"/>
        <end position="67"/>
    </location>
</feature>
<protein>
    <submittedName>
        <fullName evidence="2">Uncharacterized protein</fullName>
    </submittedName>
</protein>
<dbReference type="RefSeq" id="XP_004366673.1">
    <property type="nucleotide sequence ID" value="XM_004366616.1"/>
</dbReference>